<gene>
    <name evidence="1" type="ORF">MtrunA17_Chr7g0274201</name>
</gene>
<dbReference type="AlphaFoldDB" id="A0A396H817"/>
<proteinExistence type="predicted"/>
<sequence length="79" mass="8396">MVSSGIKLHPRKAAAFLVAVFVLFPVKVVCVETLGALTTNDESDLSFLFGGRGVEGTTSSALTFCRLHGNILVLISCRL</sequence>
<comment type="caution">
    <text evidence="1">The sequence shown here is derived from an EMBL/GenBank/DDBJ whole genome shotgun (WGS) entry which is preliminary data.</text>
</comment>
<name>A0A396H817_MEDTR</name>
<organism evidence="1 2">
    <name type="scientific">Medicago truncatula</name>
    <name type="common">Barrel medic</name>
    <name type="synonym">Medicago tribuloides</name>
    <dbReference type="NCBI Taxonomy" id="3880"/>
    <lineage>
        <taxon>Eukaryota</taxon>
        <taxon>Viridiplantae</taxon>
        <taxon>Streptophyta</taxon>
        <taxon>Embryophyta</taxon>
        <taxon>Tracheophyta</taxon>
        <taxon>Spermatophyta</taxon>
        <taxon>Magnoliopsida</taxon>
        <taxon>eudicotyledons</taxon>
        <taxon>Gunneridae</taxon>
        <taxon>Pentapetalae</taxon>
        <taxon>rosids</taxon>
        <taxon>fabids</taxon>
        <taxon>Fabales</taxon>
        <taxon>Fabaceae</taxon>
        <taxon>Papilionoideae</taxon>
        <taxon>50 kb inversion clade</taxon>
        <taxon>NPAAA clade</taxon>
        <taxon>Hologalegina</taxon>
        <taxon>IRL clade</taxon>
        <taxon>Trifolieae</taxon>
        <taxon>Medicago</taxon>
    </lineage>
</organism>
<evidence type="ECO:0000313" key="2">
    <source>
        <dbReference type="Proteomes" id="UP000265566"/>
    </source>
</evidence>
<dbReference type="Proteomes" id="UP000265566">
    <property type="component" value="Chromosome 7"/>
</dbReference>
<dbReference type="EMBL" id="PSQE01000007">
    <property type="protein sequence ID" value="RHN49409.1"/>
    <property type="molecule type" value="Genomic_DNA"/>
</dbReference>
<accession>A0A396H817</accession>
<evidence type="ECO:0000313" key="1">
    <source>
        <dbReference type="EMBL" id="RHN49409.1"/>
    </source>
</evidence>
<protein>
    <submittedName>
        <fullName evidence="1">Uncharacterized protein</fullName>
    </submittedName>
</protein>
<reference evidence="2" key="1">
    <citation type="journal article" date="2018" name="Nat. Plants">
        <title>Whole-genome landscape of Medicago truncatula symbiotic genes.</title>
        <authorList>
            <person name="Pecrix Y."/>
            <person name="Staton S.E."/>
            <person name="Sallet E."/>
            <person name="Lelandais-Briere C."/>
            <person name="Moreau S."/>
            <person name="Carrere S."/>
            <person name="Blein T."/>
            <person name="Jardinaud M.F."/>
            <person name="Latrasse D."/>
            <person name="Zouine M."/>
            <person name="Zahm M."/>
            <person name="Kreplak J."/>
            <person name="Mayjonade B."/>
            <person name="Satge C."/>
            <person name="Perez M."/>
            <person name="Cauet S."/>
            <person name="Marande W."/>
            <person name="Chantry-Darmon C."/>
            <person name="Lopez-Roques C."/>
            <person name="Bouchez O."/>
            <person name="Berard A."/>
            <person name="Debelle F."/>
            <person name="Munos S."/>
            <person name="Bendahmane A."/>
            <person name="Berges H."/>
            <person name="Niebel A."/>
            <person name="Buitink J."/>
            <person name="Frugier F."/>
            <person name="Benhamed M."/>
            <person name="Crespi M."/>
            <person name="Gouzy J."/>
            <person name="Gamas P."/>
        </authorList>
    </citation>
    <scope>NUCLEOTIDE SEQUENCE [LARGE SCALE GENOMIC DNA]</scope>
    <source>
        <strain evidence="2">cv. Jemalong A17</strain>
    </source>
</reference>
<dbReference type="Gramene" id="rna44236">
    <property type="protein sequence ID" value="RHN49409.1"/>
    <property type="gene ID" value="gene44236"/>
</dbReference>